<dbReference type="PANTHER" id="PTHR43017:SF1">
    <property type="entry name" value="ACETYLTRANSFERASE YJL218W-RELATED"/>
    <property type="match status" value="1"/>
</dbReference>
<evidence type="ECO:0000313" key="7">
    <source>
        <dbReference type="EMBL" id="HJC44294.1"/>
    </source>
</evidence>
<dbReference type="AlphaFoldDB" id="A0A9D2T3J0"/>
<evidence type="ECO:0000256" key="2">
    <source>
        <dbReference type="ARBA" id="ARBA00022679"/>
    </source>
</evidence>
<dbReference type="InterPro" id="IPR024688">
    <property type="entry name" value="Mac_dom"/>
</dbReference>
<protein>
    <recommendedName>
        <fullName evidence="5">Acetyltransferase</fullName>
        <ecNumber evidence="5">2.3.1.-</ecNumber>
    </recommendedName>
</protein>
<dbReference type="PANTHER" id="PTHR43017">
    <property type="entry name" value="GALACTOSIDE O-ACETYLTRANSFERASE"/>
    <property type="match status" value="1"/>
</dbReference>
<dbReference type="EMBL" id="DWWI01000243">
    <property type="protein sequence ID" value="HJC44294.1"/>
    <property type="molecule type" value="Genomic_DNA"/>
</dbReference>
<proteinExistence type="inferred from homology"/>
<keyword evidence="4 5" id="KW-0012">Acyltransferase</keyword>
<organism evidence="7 8">
    <name type="scientific">Candidatus Mediterraneibacter gallistercoris</name>
    <dbReference type="NCBI Taxonomy" id="2838671"/>
    <lineage>
        <taxon>Bacteria</taxon>
        <taxon>Bacillati</taxon>
        <taxon>Bacillota</taxon>
        <taxon>Clostridia</taxon>
        <taxon>Lachnospirales</taxon>
        <taxon>Lachnospiraceae</taxon>
        <taxon>Mediterraneibacter</taxon>
    </lineage>
</organism>
<dbReference type="Gene3D" id="2.160.10.10">
    <property type="entry name" value="Hexapeptide repeat proteins"/>
    <property type="match status" value="1"/>
</dbReference>
<comment type="similarity">
    <text evidence="1 5">Belongs to the transferase hexapeptide repeat family.</text>
</comment>
<dbReference type="InterPro" id="IPR018357">
    <property type="entry name" value="Hexapep_transf_CS"/>
</dbReference>
<dbReference type="Pfam" id="PF00132">
    <property type="entry name" value="Hexapep"/>
    <property type="match status" value="1"/>
</dbReference>
<evidence type="ECO:0000313" key="8">
    <source>
        <dbReference type="Proteomes" id="UP000823895"/>
    </source>
</evidence>
<dbReference type="CDD" id="cd03357">
    <property type="entry name" value="LbH_MAT_GAT"/>
    <property type="match status" value="1"/>
</dbReference>
<dbReference type="EC" id="2.3.1.-" evidence="5"/>
<dbReference type="FunFam" id="2.160.10.10:FF:000025">
    <property type="entry name" value="Hexapeptide-repeat containing-acetyltransferase"/>
    <property type="match status" value="1"/>
</dbReference>
<dbReference type="GO" id="GO:0008870">
    <property type="term" value="F:galactoside O-acetyltransferase activity"/>
    <property type="evidence" value="ECO:0007669"/>
    <property type="project" value="TreeGrafter"/>
</dbReference>
<dbReference type="Proteomes" id="UP000823895">
    <property type="component" value="Unassembled WGS sequence"/>
</dbReference>
<dbReference type="InterPro" id="IPR011004">
    <property type="entry name" value="Trimer_LpxA-like_sf"/>
</dbReference>
<accession>A0A9D2T3J0</accession>
<keyword evidence="3" id="KW-0677">Repeat</keyword>
<gene>
    <name evidence="7" type="ORF">H9756_11590</name>
</gene>
<dbReference type="PROSITE" id="PS00101">
    <property type="entry name" value="HEXAPEP_TRANSFERASES"/>
    <property type="match status" value="1"/>
</dbReference>
<name>A0A9D2T3J0_9FIRM</name>
<dbReference type="InterPro" id="IPR001451">
    <property type="entry name" value="Hexapep"/>
</dbReference>
<feature type="domain" description="Maltose/galactoside acetyltransferase" evidence="6">
    <location>
        <begin position="11"/>
        <end position="54"/>
    </location>
</feature>
<evidence type="ECO:0000259" key="6">
    <source>
        <dbReference type="Pfam" id="PF12464"/>
    </source>
</evidence>
<evidence type="ECO:0000256" key="1">
    <source>
        <dbReference type="ARBA" id="ARBA00007274"/>
    </source>
</evidence>
<dbReference type="SUPFAM" id="SSF51161">
    <property type="entry name" value="Trimeric LpxA-like enzymes"/>
    <property type="match status" value="1"/>
</dbReference>
<evidence type="ECO:0000256" key="5">
    <source>
        <dbReference type="RuleBase" id="RU367021"/>
    </source>
</evidence>
<comment type="caution">
    <text evidence="7">The sequence shown here is derived from an EMBL/GenBank/DDBJ whole genome shotgun (WGS) entry which is preliminary data.</text>
</comment>
<dbReference type="Pfam" id="PF12464">
    <property type="entry name" value="Mac"/>
    <property type="match status" value="1"/>
</dbReference>
<sequence length="207" mass="23382">MDNIERRDREMAYISDESVMEEQKVCRRILQRLNTVDRSDFDEIGKIVKELLGKSDGAFINPPFYCDYGSHIEVGKNFFANYNCTIIDVAKVKIGDNCQMAPNVAIYTAGHPLHPVSRNSMYEYGISVTIGDNVWIGGNTVIMPGVHIGSNTVIGAGSVVTKDIPDWVVAVGNPCRVIKQITEDDKKYYYKDREFDPEAWDYISKLK</sequence>
<evidence type="ECO:0000256" key="3">
    <source>
        <dbReference type="ARBA" id="ARBA00022737"/>
    </source>
</evidence>
<reference evidence="7" key="2">
    <citation type="submission" date="2021-04" db="EMBL/GenBank/DDBJ databases">
        <authorList>
            <person name="Gilroy R."/>
        </authorList>
    </citation>
    <scope>NUCLEOTIDE SEQUENCE</scope>
    <source>
        <strain evidence="7">CHK165-2605</strain>
    </source>
</reference>
<evidence type="ECO:0000256" key="4">
    <source>
        <dbReference type="ARBA" id="ARBA00023315"/>
    </source>
</evidence>
<dbReference type="InterPro" id="IPR039369">
    <property type="entry name" value="LacA-like"/>
</dbReference>
<keyword evidence="2 5" id="KW-0808">Transferase</keyword>
<reference evidence="7" key="1">
    <citation type="journal article" date="2021" name="PeerJ">
        <title>Extensive microbial diversity within the chicken gut microbiome revealed by metagenomics and culture.</title>
        <authorList>
            <person name="Gilroy R."/>
            <person name="Ravi A."/>
            <person name="Getino M."/>
            <person name="Pursley I."/>
            <person name="Horton D.L."/>
            <person name="Alikhan N.F."/>
            <person name="Baker D."/>
            <person name="Gharbi K."/>
            <person name="Hall N."/>
            <person name="Watson M."/>
            <person name="Adriaenssens E.M."/>
            <person name="Foster-Nyarko E."/>
            <person name="Jarju S."/>
            <person name="Secka A."/>
            <person name="Antonio M."/>
            <person name="Oren A."/>
            <person name="Chaudhuri R.R."/>
            <person name="La Ragione R."/>
            <person name="Hildebrand F."/>
            <person name="Pallen M.J."/>
        </authorList>
    </citation>
    <scope>NUCLEOTIDE SEQUENCE</scope>
    <source>
        <strain evidence="7">CHK165-2605</strain>
    </source>
</reference>